<evidence type="ECO:0000256" key="2">
    <source>
        <dbReference type="SAM" id="Phobius"/>
    </source>
</evidence>
<feature type="compositionally biased region" description="Basic and acidic residues" evidence="1">
    <location>
        <begin position="352"/>
        <end position="361"/>
    </location>
</feature>
<organism evidence="5">
    <name type="scientific">Dissoconium aciculare CBS 342.82</name>
    <dbReference type="NCBI Taxonomy" id="1314786"/>
    <lineage>
        <taxon>Eukaryota</taxon>
        <taxon>Fungi</taxon>
        <taxon>Dikarya</taxon>
        <taxon>Ascomycota</taxon>
        <taxon>Pezizomycotina</taxon>
        <taxon>Dothideomycetes</taxon>
        <taxon>Dothideomycetidae</taxon>
        <taxon>Mycosphaerellales</taxon>
        <taxon>Dissoconiaceae</taxon>
        <taxon>Dissoconium</taxon>
    </lineage>
</organism>
<evidence type="ECO:0008006" key="6">
    <source>
        <dbReference type="Google" id="ProtNLM"/>
    </source>
</evidence>
<keyword evidence="2" id="KW-1133">Transmembrane helix</keyword>
<keyword evidence="2" id="KW-0812">Transmembrane</keyword>
<proteinExistence type="predicted"/>
<evidence type="ECO:0000256" key="3">
    <source>
        <dbReference type="SAM" id="SignalP"/>
    </source>
</evidence>
<accession>A0A6J3MAD7</accession>
<feature type="region of interest" description="Disordered" evidence="1">
    <location>
        <begin position="352"/>
        <end position="372"/>
    </location>
</feature>
<evidence type="ECO:0000256" key="1">
    <source>
        <dbReference type="SAM" id="MobiDB-lite"/>
    </source>
</evidence>
<evidence type="ECO:0000313" key="5">
    <source>
        <dbReference type="RefSeq" id="XP_033462026.1"/>
    </source>
</evidence>
<reference evidence="5" key="3">
    <citation type="submission" date="2025-08" db="UniProtKB">
        <authorList>
            <consortium name="RefSeq"/>
        </authorList>
    </citation>
    <scope>IDENTIFICATION</scope>
    <source>
        <strain evidence="5">CBS 342.82</strain>
    </source>
</reference>
<evidence type="ECO:0000313" key="4">
    <source>
        <dbReference type="Proteomes" id="UP000504637"/>
    </source>
</evidence>
<dbReference type="AlphaFoldDB" id="A0A6J3MAD7"/>
<keyword evidence="4" id="KW-1185">Reference proteome</keyword>
<dbReference type="OrthoDB" id="3793330at2759"/>
<dbReference type="GeneID" id="54365197"/>
<feature type="signal peptide" evidence="3">
    <location>
        <begin position="1"/>
        <end position="20"/>
    </location>
</feature>
<feature type="transmembrane region" description="Helical" evidence="2">
    <location>
        <begin position="236"/>
        <end position="262"/>
    </location>
</feature>
<dbReference type="Proteomes" id="UP000504637">
    <property type="component" value="Unplaced"/>
</dbReference>
<reference evidence="5" key="2">
    <citation type="submission" date="2020-04" db="EMBL/GenBank/DDBJ databases">
        <authorList>
            <consortium name="NCBI Genome Project"/>
        </authorList>
    </citation>
    <scope>NUCLEOTIDE SEQUENCE</scope>
    <source>
        <strain evidence="5">CBS 342.82</strain>
    </source>
</reference>
<feature type="chain" id="PRO_5027035439" description="Mid2 domain-containing protein" evidence="3">
    <location>
        <begin position="21"/>
        <end position="372"/>
    </location>
</feature>
<dbReference type="CDD" id="cd12087">
    <property type="entry name" value="TM_EGFR-like"/>
    <property type="match status" value="1"/>
</dbReference>
<keyword evidence="2" id="KW-0472">Membrane</keyword>
<gene>
    <name evidence="5" type="ORF">K489DRAFT_407705</name>
</gene>
<protein>
    <recommendedName>
        <fullName evidence="6">Mid2 domain-containing protein</fullName>
    </recommendedName>
</protein>
<name>A0A6J3MAD7_9PEZI</name>
<sequence>MKYPLSILSHVLFVAQLAAAQRTTFPNTLSNYPTTPEGSFIRPTLDQGQVFQNGSKLIVTWSSVYVKANLFLIADDVFWYPNWLLANTTQTSYEWSVNDHGNNTSFFRFRLINALGTEEEQATGGIESGAFWVADQALVDSFKKPTTTAPPVALPVATTAPTTPASLNGVSTSANLGSLTNTATTATTGTIPSTATSKNSTGILSMPVAATVTVSIAPSTTAAASSSNDAAPTTSMAMVAGISIGAGVLLIALTAGLVFFLFRRRRKDTSAVGSSKEITEEPPQYAHNPSYSSLDLPKEAPGDACVMEMPGHSHSIKEAPAGVYYAEAPGHFGQPHELPASYGRKSMSVRELAAHHGDWRSKPLPAPFDNGR</sequence>
<keyword evidence="3" id="KW-0732">Signal</keyword>
<reference evidence="5" key="1">
    <citation type="submission" date="2020-01" db="EMBL/GenBank/DDBJ databases">
        <authorList>
            <consortium name="DOE Joint Genome Institute"/>
            <person name="Haridas S."/>
            <person name="Albert R."/>
            <person name="Binder M."/>
            <person name="Bloem J."/>
            <person name="Labutti K."/>
            <person name="Salamov A."/>
            <person name="Andreopoulos B."/>
            <person name="Baker S.E."/>
            <person name="Barry K."/>
            <person name="Bills G."/>
            <person name="Bluhm B.H."/>
            <person name="Cannon C."/>
            <person name="Castanera R."/>
            <person name="Culley D.E."/>
            <person name="Daum C."/>
            <person name="Ezra D."/>
            <person name="Gonzalez J.B."/>
            <person name="Henrissat B."/>
            <person name="Kuo A."/>
            <person name="Liang C."/>
            <person name="Lipzen A."/>
            <person name="Lutzoni F."/>
            <person name="Magnuson J."/>
            <person name="Mondo S."/>
            <person name="Nolan M."/>
            <person name="Ohm R."/>
            <person name="Pangilinan J."/>
            <person name="Park H.-J."/>
            <person name="Ramirez L."/>
            <person name="Alfaro M."/>
            <person name="Sun H."/>
            <person name="Tritt A."/>
            <person name="Yoshinaga Y."/>
            <person name="Zwiers L.-H."/>
            <person name="Turgeon B.G."/>
            <person name="Goodwin S.B."/>
            <person name="Spatafora J.W."/>
            <person name="Crous P.W."/>
            <person name="Grigoriev I.V."/>
        </authorList>
    </citation>
    <scope>NUCLEOTIDE SEQUENCE</scope>
    <source>
        <strain evidence="5">CBS 342.82</strain>
    </source>
</reference>
<dbReference type="RefSeq" id="XP_033462026.1">
    <property type="nucleotide sequence ID" value="XM_033607397.1"/>
</dbReference>
<feature type="region of interest" description="Disordered" evidence="1">
    <location>
        <begin position="270"/>
        <end position="293"/>
    </location>
</feature>